<evidence type="ECO:0000313" key="2">
    <source>
        <dbReference type="EMBL" id="KAJ9156462.1"/>
    </source>
</evidence>
<feature type="compositionally biased region" description="Low complexity" evidence="1">
    <location>
        <begin position="616"/>
        <end position="637"/>
    </location>
</feature>
<sequence length="707" mass="77720">MEELGISRMDTLPMEDRPKGAYGSGSTRHIPPAAARQAVDTQRRTKTRNFLAATWQAAIQEGAFQDDDAATVENLDTMYDGQLHRIARGALQDPYQVLRPDVPAPKPGFRRTADGKFGTRTFSDGRQFTYRLDAHGNIPPSARPVAPRSQGPELHKMDMTKFGNGPLPLTFEDYHRDSVKIAQQKETETVAVTKSRKPAPETKAQQVQDQEQPRKQTEASRATPSNPELIDLAPDNKTRVPRPDQSSIIKEYPIEFMPAGPRRQLSSTAYICSEAAPKYGRVVIIVGSDTVDDIEHPVAQLEESFHADGELLSRWEVASGNHVTHCFIFKNSSQLKHFVTTLKDLKERSKQASIKDKQAPVVNIEGTAGTSEKVSLPLQEKVDHKKHSLTIESQGLVDTTPRPSFAAKGKAPTLSDISAKSPVSCVDKQRKTTQSTQQAVTSTVTPVDNESRQEKFNGLLSDINPHSKGSANVSLPPEMPMQKTSQSIPGQAHAGQATEGDDIPIDETLQQALASTCRKIASCLRAEGFEFTSSLAKTLVYQLLLQASSTFRELDTITKERLAASYFSSMPWSRHITYTADQALSLRVQARPPPCWLGYVPFLPGRVAVEKSRTESVGQSSNSGAQSSRSVGLTPHAPTLPPQPPGQQEAPHHGTSISQDLRSKIEDIAQHLHWIHLSDTPTLTANLKNDVTQQLGRSLKMVWTTVL</sequence>
<proteinExistence type="predicted"/>
<accession>A0AA38SDH5</accession>
<keyword evidence="3" id="KW-1185">Reference proteome</keyword>
<feature type="region of interest" description="Disordered" evidence="1">
    <location>
        <begin position="185"/>
        <end position="244"/>
    </location>
</feature>
<feature type="compositionally biased region" description="Low complexity" evidence="1">
    <location>
        <begin position="432"/>
        <end position="445"/>
    </location>
</feature>
<gene>
    <name evidence="2" type="ORF">NKR23_g871</name>
</gene>
<evidence type="ECO:0000256" key="1">
    <source>
        <dbReference type="SAM" id="MobiDB-lite"/>
    </source>
</evidence>
<dbReference type="AlphaFoldDB" id="A0AA38SDH5"/>
<feature type="region of interest" description="Disordered" evidence="1">
    <location>
        <begin position="100"/>
        <end position="122"/>
    </location>
</feature>
<evidence type="ECO:0000313" key="3">
    <source>
        <dbReference type="Proteomes" id="UP001174694"/>
    </source>
</evidence>
<dbReference type="EMBL" id="JANBVO010000002">
    <property type="protein sequence ID" value="KAJ9156462.1"/>
    <property type="molecule type" value="Genomic_DNA"/>
</dbReference>
<name>A0AA38SDH5_9PEZI</name>
<feature type="region of interest" description="Disordered" evidence="1">
    <location>
        <begin position="613"/>
        <end position="657"/>
    </location>
</feature>
<reference evidence="2" key="1">
    <citation type="submission" date="2022-07" db="EMBL/GenBank/DDBJ databases">
        <title>Fungi with potential for degradation of polypropylene.</title>
        <authorList>
            <person name="Gostincar C."/>
        </authorList>
    </citation>
    <scope>NUCLEOTIDE SEQUENCE</scope>
    <source>
        <strain evidence="2">EXF-13308</strain>
    </source>
</reference>
<feature type="region of interest" description="Disordered" evidence="1">
    <location>
        <begin position="1"/>
        <end position="45"/>
    </location>
</feature>
<comment type="caution">
    <text evidence="2">The sequence shown here is derived from an EMBL/GenBank/DDBJ whole genome shotgun (WGS) entry which is preliminary data.</text>
</comment>
<organism evidence="2 3">
    <name type="scientific">Pleurostoma richardsiae</name>
    <dbReference type="NCBI Taxonomy" id="41990"/>
    <lineage>
        <taxon>Eukaryota</taxon>
        <taxon>Fungi</taxon>
        <taxon>Dikarya</taxon>
        <taxon>Ascomycota</taxon>
        <taxon>Pezizomycotina</taxon>
        <taxon>Sordariomycetes</taxon>
        <taxon>Sordariomycetidae</taxon>
        <taxon>Calosphaeriales</taxon>
        <taxon>Pleurostomataceae</taxon>
        <taxon>Pleurostoma</taxon>
    </lineage>
</organism>
<dbReference type="Proteomes" id="UP001174694">
    <property type="component" value="Unassembled WGS sequence"/>
</dbReference>
<protein>
    <submittedName>
        <fullName evidence="2">Uncharacterized protein</fullName>
    </submittedName>
</protein>
<feature type="region of interest" description="Disordered" evidence="1">
    <location>
        <begin position="382"/>
        <end position="499"/>
    </location>
</feature>